<protein>
    <submittedName>
        <fullName evidence="1">Uncharacterized protein</fullName>
    </submittedName>
</protein>
<reference evidence="1 2" key="1">
    <citation type="journal article" date="2023" name="bioRxiv">
        <title>High-quality genome assemblies of four members of thePodospora anserinaspecies complex.</title>
        <authorList>
            <person name="Ament-Velasquez S.L."/>
            <person name="Vogan A.A."/>
            <person name="Wallerman O."/>
            <person name="Hartmann F."/>
            <person name="Gautier V."/>
            <person name="Silar P."/>
            <person name="Giraud T."/>
            <person name="Johannesson H."/>
        </authorList>
    </citation>
    <scope>NUCLEOTIDE SEQUENCE [LARGE SCALE GENOMIC DNA]</scope>
    <source>
        <strain evidence="1 2">CBS 124.78</strain>
    </source>
</reference>
<dbReference type="Proteomes" id="UP001323617">
    <property type="component" value="Unassembled WGS sequence"/>
</dbReference>
<dbReference type="RefSeq" id="XP_062803867.1">
    <property type="nucleotide sequence ID" value="XM_062940322.1"/>
</dbReference>
<sequence length="63" mass="6839">MGLDWGTGSLAGWEIVTHKGDPGSCPLFRVLCYNKPSFPPSADLTFCFLSPSNQTNNPSSFDE</sequence>
<evidence type="ECO:0000313" key="2">
    <source>
        <dbReference type="Proteomes" id="UP001323617"/>
    </source>
</evidence>
<gene>
    <name evidence="1" type="ORF">QC764_0044610</name>
</gene>
<name>A0ABR0IK28_9PEZI</name>
<organism evidence="1 2">
    <name type="scientific">Podospora pseudoanserina</name>
    <dbReference type="NCBI Taxonomy" id="2609844"/>
    <lineage>
        <taxon>Eukaryota</taxon>
        <taxon>Fungi</taxon>
        <taxon>Dikarya</taxon>
        <taxon>Ascomycota</taxon>
        <taxon>Pezizomycotina</taxon>
        <taxon>Sordariomycetes</taxon>
        <taxon>Sordariomycetidae</taxon>
        <taxon>Sordariales</taxon>
        <taxon>Podosporaceae</taxon>
        <taxon>Podospora</taxon>
    </lineage>
</organism>
<dbReference type="EMBL" id="JAFFHC010000002">
    <property type="protein sequence ID" value="KAK4680397.1"/>
    <property type="molecule type" value="Genomic_DNA"/>
</dbReference>
<evidence type="ECO:0000313" key="1">
    <source>
        <dbReference type="EMBL" id="KAK4680397.1"/>
    </source>
</evidence>
<keyword evidence="2" id="KW-1185">Reference proteome</keyword>
<accession>A0ABR0IK28</accession>
<proteinExistence type="predicted"/>
<dbReference type="GeneID" id="87960870"/>
<comment type="caution">
    <text evidence="1">The sequence shown here is derived from an EMBL/GenBank/DDBJ whole genome shotgun (WGS) entry which is preliminary data.</text>
</comment>